<dbReference type="VEuPathDB" id="FungiDB:H257_15565"/>
<comment type="caution">
    <text evidence="2">The sequence shown here is derived from an EMBL/GenBank/DDBJ whole genome shotgun (WGS) entry which is preliminary data.</text>
</comment>
<evidence type="ECO:0000313" key="3">
    <source>
        <dbReference type="EMBL" id="RHZ04666.1"/>
    </source>
</evidence>
<gene>
    <name evidence="3" type="ORF">DYB31_009284</name>
    <name evidence="2" type="ORF">DYB36_001491</name>
</gene>
<evidence type="ECO:0000256" key="1">
    <source>
        <dbReference type="PIRSR" id="PIRSR005902-1"/>
    </source>
</evidence>
<dbReference type="CDD" id="cd01310">
    <property type="entry name" value="TatD_DNAse"/>
    <property type="match status" value="1"/>
</dbReference>
<dbReference type="EMBL" id="QUTE01013374">
    <property type="protein sequence ID" value="RHZ04666.1"/>
    <property type="molecule type" value="Genomic_DNA"/>
</dbReference>
<dbReference type="Proteomes" id="UP000266196">
    <property type="component" value="Unassembled WGS sequence"/>
</dbReference>
<dbReference type="SUPFAM" id="SSF51556">
    <property type="entry name" value="Metallo-dependent hydrolases"/>
    <property type="match status" value="1"/>
</dbReference>
<feature type="binding site" evidence="1">
    <location>
        <position position="126"/>
    </location>
    <ligand>
        <name>a divalent metal cation</name>
        <dbReference type="ChEBI" id="CHEBI:60240"/>
        <label>1</label>
    </ligand>
</feature>
<evidence type="ECO:0000313" key="5">
    <source>
        <dbReference type="Proteomes" id="UP000266196"/>
    </source>
</evidence>
<name>A0A397ATP6_APHAT</name>
<organism evidence="2 4">
    <name type="scientific">Aphanomyces astaci</name>
    <name type="common">Crayfish plague agent</name>
    <dbReference type="NCBI Taxonomy" id="112090"/>
    <lineage>
        <taxon>Eukaryota</taxon>
        <taxon>Sar</taxon>
        <taxon>Stramenopiles</taxon>
        <taxon>Oomycota</taxon>
        <taxon>Saprolegniomycetes</taxon>
        <taxon>Saprolegniales</taxon>
        <taxon>Verrucalvaceae</taxon>
        <taxon>Aphanomyces</taxon>
    </lineage>
</organism>
<dbReference type="Proteomes" id="UP000265427">
    <property type="component" value="Unassembled WGS sequence"/>
</dbReference>
<reference evidence="4 5" key="1">
    <citation type="submission" date="2018-08" db="EMBL/GenBank/DDBJ databases">
        <title>Aphanomyces genome sequencing and annotation.</title>
        <authorList>
            <person name="Minardi D."/>
            <person name="Oidtmann B."/>
            <person name="Van Der Giezen M."/>
            <person name="Studholme D.J."/>
        </authorList>
    </citation>
    <scope>NUCLEOTIDE SEQUENCE [LARGE SCALE GENOMIC DNA]</scope>
    <source>
        <strain evidence="3 5">197901</strain>
        <strain evidence="2 4">Kv</strain>
    </source>
</reference>
<accession>A0A397ATP6</accession>
<feature type="binding site" evidence="1">
    <location>
        <position position="242"/>
    </location>
    <ligand>
        <name>a divalent metal cation</name>
        <dbReference type="ChEBI" id="CHEBI:60240"/>
        <label>1</label>
    </ligand>
</feature>
<dbReference type="Pfam" id="PF01026">
    <property type="entry name" value="TatD_DNase"/>
    <property type="match status" value="1"/>
</dbReference>
<feature type="binding site" evidence="1">
    <location>
        <position position="188"/>
    </location>
    <ligand>
        <name>a divalent metal cation</name>
        <dbReference type="ChEBI" id="CHEBI:60240"/>
        <label>2</label>
    </ligand>
</feature>
<dbReference type="PANTHER" id="PTHR47176:SF1">
    <property type="entry name" value="OS04G0577500 PROTEIN"/>
    <property type="match status" value="1"/>
</dbReference>
<keyword evidence="1" id="KW-0479">Metal-binding</keyword>
<dbReference type="EMBL" id="QUSZ01005146">
    <property type="protein sequence ID" value="RHY11042.1"/>
    <property type="molecule type" value="Genomic_DNA"/>
</dbReference>
<feature type="binding site" evidence="1">
    <location>
        <position position="11"/>
    </location>
    <ligand>
        <name>a divalent metal cation</name>
        <dbReference type="ChEBI" id="CHEBI:60240"/>
        <label>1</label>
    </ligand>
</feature>
<dbReference type="PIRSF" id="PIRSF005902">
    <property type="entry name" value="DNase_TatD"/>
    <property type="match status" value="1"/>
</dbReference>
<dbReference type="GO" id="GO:0046872">
    <property type="term" value="F:metal ion binding"/>
    <property type="evidence" value="ECO:0007669"/>
    <property type="project" value="UniProtKB-KW"/>
</dbReference>
<dbReference type="GO" id="GO:0016788">
    <property type="term" value="F:hydrolase activity, acting on ester bonds"/>
    <property type="evidence" value="ECO:0007669"/>
    <property type="project" value="InterPro"/>
</dbReference>
<dbReference type="InterPro" id="IPR032466">
    <property type="entry name" value="Metal_Hydrolase"/>
</dbReference>
<proteinExistence type="predicted"/>
<sequence>MTRRFVDAHCHLQDPRLRTSLPEVLRRASEHGLTHICTCSCNEDEWNNFPSLVQDIASATPKIVPAFGLHPWYAGDASPSYLDSLRTTLQRYPSALVYLYRVAIYVEKRFTLWRPRSDQLVMQVGEIGLCKSRRGKQVPLHVQEQRCREQLELSEQLGRPVVLHCVAAHGKLLDLLAAAPSLPHAILHAYSGSADMVKAFTKLPFPVYVSFTARQCVDMVQSEKLRSTFAAVPSSRLLLETDAPDQRPSVLGSSAMAVLMDLELNDPVAVKMAVEVVAESTGKSADVVAAQVYANAIDAFWVENTGI</sequence>
<feature type="binding site" evidence="1">
    <location>
        <position position="9"/>
    </location>
    <ligand>
        <name>a divalent metal cation</name>
        <dbReference type="ChEBI" id="CHEBI:60240"/>
        <label>1</label>
    </ligand>
</feature>
<dbReference type="PANTHER" id="PTHR47176">
    <property type="entry name" value="OSJNBA0020J04.13 PROTEIN"/>
    <property type="match status" value="1"/>
</dbReference>
<evidence type="ECO:0000313" key="2">
    <source>
        <dbReference type="EMBL" id="RHY11042.1"/>
    </source>
</evidence>
<protein>
    <submittedName>
        <fullName evidence="2">Uncharacterized protein</fullName>
    </submittedName>
</protein>
<feature type="binding site" evidence="1">
    <location>
        <position position="164"/>
    </location>
    <ligand>
        <name>a divalent metal cation</name>
        <dbReference type="ChEBI" id="CHEBI:60240"/>
        <label>2</label>
    </ligand>
</feature>
<evidence type="ECO:0000313" key="4">
    <source>
        <dbReference type="Proteomes" id="UP000265427"/>
    </source>
</evidence>
<dbReference type="InterPro" id="IPR001130">
    <property type="entry name" value="TatD-like"/>
</dbReference>
<dbReference type="Gene3D" id="3.20.20.140">
    <property type="entry name" value="Metal-dependent hydrolases"/>
    <property type="match status" value="1"/>
</dbReference>
<dbReference type="AlphaFoldDB" id="A0A397ATP6"/>